<evidence type="ECO:0000256" key="1">
    <source>
        <dbReference type="ARBA" id="ARBA00004219"/>
    </source>
</evidence>
<keyword evidence="2" id="KW-0800">Toxin</keyword>
<reference evidence="8" key="1">
    <citation type="journal article" date="2019" name="Int. J. Syst. Evol. Microbiol.">
        <title>The Global Catalogue of Microorganisms (GCM) 10K type strain sequencing project: providing services to taxonomists for standard genome sequencing and annotation.</title>
        <authorList>
            <consortium name="The Broad Institute Genomics Platform"/>
            <consortium name="The Broad Institute Genome Sequencing Center for Infectious Disease"/>
            <person name="Wu L."/>
            <person name="Ma J."/>
        </authorList>
    </citation>
    <scope>NUCLEOTIDE SEQUENCE [LARGE SCALE GENOMIC DNA]</scope>
    <source>
        <strain evidence="8">CCM 7950</strain>
    </source>
</reference>
<feature type="coiled-coil region" evidence="5">
    <location>
        <begin position="171"/>
        <end position="200"/>
    </location>
</feature>
<dbReference type="EMBL" id="JBHUFP010000016">
    <property type="protein sequence ID" value="MFD1806545.1"/>
    <property type="molecule type" value="Genomic_DNA"/>
</dbReference>
<gene>
    <name evidence="7" type="ORF">ACFSAV_09255</name>
</gene>
<evidence type="ECO:0000256" key="2">
    <source>
        <dbReference type="ARBA" id="ARBA00022656"/>
    </source>
</evidence>
<sequence length="361" mass="37722">MTAENVHLRGAVIASTNPAESELTTNRFSFEDIENESSYSASSASISGGYGKGRDYYRDADTHQVVPAGSANAEFIAGAKGASFNAGLPMHNEGKERSVTKATLTAGRIVLNKDSQPTETTAEALGINTDLSQAQSEVSKAKDVTQLLAEQKEIAKAVSEIKSAVGTYTSNQQEEAELAVKRAEKALAQAKQTGNQTEITQKQTALLAAEEAQAKWGDKGEYKRTAERLTTLLTGILAKQAAGGIATQLISPEVNQWIKEATTNDKGETDKIANTLAHAIWGAIEAAANQGNPTSGAIAAASAELAAPMLAKVLYNKDKAEQLTAEEKAQITALSSMTAAVAGGLTAQSSSQSNTTVSSLT</sequence>
<evidence type="ECO:0000313" key="7">
    <source>
        <dbReference type="EMBL" id="MFD1806545.1"/>
    </source>
</evidence>
<organism evidence="7 8">
    <name type="scientific">Pasteurella oralis</name>
    <dbReference type="NCBI Taxonomy" id="1071947"/>
    <lineage>
        <taxon>Bacteria</taxon>
        <taxon>Pseudomonadati</taxon>
        <taxon>Pseudomonadota</taxon>
        <taxon>Gammaproteobacteria</taxon>
        <taxon>Pasteurellales</taxon>
        <taxon>Pasteurellaceae</taxon>
        <taxon>Pasteurella</taxon>
    </lineage>
</organism>
<dbReference type="Pfam" id="PF04829">
    <property type="entry name" value="PT-VENN"/>
    <property type="match status" value="1"/>
</dbReference>
<dbReference type="InterPro" id="IPR006914">
    <property type="entry name" value="VENN_dom"/>
</dbReference>
<protein>
    <submittedName>
        <fullName evidence="7">VENN motif pre-toxin domain-containing protein</fullName>
    </submittedName>
</protein>
<accession>A0ABW4NVA1</accession>
<comment type="caution">
    <text evidence="7">The sequence shown here is derived from an EMBL/GenBank/DDBJ whole genome shotgun (WGS) entry which is preliminary data.</text>
</comment>
<keyword evidence="4" id="KW-0843">Virulence</keyword>
<proteinExistence type="predicted"/>
<evidence type="ECO:0000313" key="8">
    <source>
        <dbReference type="Proteomes" id="UP001597420"/>
    </source>
</evidence>
<dbReference type="Proteomes" id="UP001597420">
    <property type="component" value="Unassembled WGS sequence"/>
</dbReference>
<evidence type="ECO:0000259" key="6">
    <source>
        <dbReference type="Pfam" id="PF04829"/>
    </source>
</evidence>
<keyword evidence="8" id="KW-1185">Reference proteome</keyword>
<evidence type="ECO:0000256" key="5">
    <source>
        <dbReference type="SAM" id="Coils"/>
    </source>
</evidence>
<keyword evidence="3" id="KW-1266">Target cell cytoplasm</keyword>
<keyword evidence="5" id="KW-0175">Coiled coil</keyword>
<evidence type="ECO:0000256" key="4">
    <source>
        <dbReference type="ARBA" id="ARBA00023026"/>
    </source>
</evidence>
<feature type="non-terminal residue" evidence="7">
    <location>
        <position position="361"/>
    </location>
</feature>
<evidence type="ECO:0000256" key="3">
    <source>
        <dbReference type="ARBA" id="ARBA00022913"/>
    </source>
</evidence>
<dbReference type="RefSeq" id="WP_379098870.1">
    <property type="nucleotide sequence ID" value="NZ_JBHUFP010000016.1"/>
</dbReference>
<comment type="subcellular location">
    <subcellularLocation>
        <location evidence="1">Target cell</location>
        <location evidence="1">Target cell cytoplasm</location>
    </subcellularLocation>
</comment>
<name>A0ABW4NVA1_9PAST</name>
<feature type="domain" description="VENN motif-containing" evidence="6">
    <location>
        <begin position="321"/>
        <end position="351"/>
    </location>
</feature>